<name>A0A9P6XML8_9FUNG</name>
<feature type="region of interest" description="Disordered" evidence="1">
    <location>
        <begin position="1"/>
        <end position="29"/>
    </location>
</feature>
<accession>A0A9P6XML8</accession>
<dbReference type="EMBL" id="JAANIU010019019">
    <property type="protein sequence ID" value="KAG1524836.1"/>
    <property type="molecule type" value="Genomic_DNA"/>
</dbReference>
<sequence length="66" mass="6968">MGRDHHGGAGVQRQADPGHRRADTRVFGDASGVVERHVQVGADEHALAGQGAGFRQRGQGIDLGHF</sequence>
<protein>
    <submittedName>
        <fullName evidence="2">Uncharacterized protein</fullName>
    </submittedName>
</protein>
<evidence type="ECO:0000256" key="1">
    <source>
        <dbReference type="SAM" id="MobiDB-lite"/>
    </source>
</evidence>
<gene>
    <name evidence="2" type="ORF">G6F50_018497</name>
</gene>
<keyword evidence="3" id="KW-1185">Reference proteome</keyword>
<comment type="caution">
    <text evidence="2">The sequence shown here is derived from an EMBL/GenBank/DDBJ whole genome shotgun (WGS) entry which is preliminary data.</text>
</comment>
<feature type="compositionally biased region" description="Basic and acidic residues" evidence="1">
    <location>
        <begin position="16"/>
        <end position="26"/>
    </location>
</feature>
<proteinExistence type="predicted"/>
<organism evidence="2 3">
    <name type="scientific">Rhizopus delemar</name>
    <dbReference type="NCBI Taxonomy" id="936053"/>
    <lineage>
        <taxon>Eukaryota</taxon>
        <taxon>Fungi</taxon>
        <taxon>Fungi incertae sedis</taxon>
        <taxon>Mucoromycota</taxon>
        <taxon>Mucoromycotina</taxon>
        <taxon>Mucoromycetes</taxon>
        <taxon>Mucorales</taxon>
        <taxon>Mucorineae</taxon>
        <taxon>Rhizopodaceae</taxon>
        <taxon>Rhizopus</taxon>
    </lineage>
</organism>
<reference evidence="2 3" key="1">
    <citation type="journal article" date="2020" name="Microb. Genom.">
        <title>Genetic diversity of clinical and environmental Mucorales isolates obtained from an investigation of mucormycosis cases among solid organ transplant recipients.</title>
        <authorList>
            <person name="Nguyen M.H."/>
            <person name="Kaul D."/>
            <person name="Muto C."/>
            <person name="Cheng S.J."/>
            <person name="Richter R.A."/>
            <person name="Bruno V.M."/>
            <person name="Liu G."/>
            <person name="Beyhan S."/>
            <person name="Sundermann A.J."/>
            <person name="Mounaud S."/>
            <person name="Pasculle A.W."/>
            <person name="Nierman W.C."/>
            <person name="Driscoll E."/>
            <person name="Cumbie R."/>
            <person name="Clancy C.J."/>
            <person name="Dupont C.L."/>
        </authorList>
    </citation>
    <scope>NUCLEOTIDE SEQUENCE [LARGE SCALE GENOMIC DNA]</scope>
    <source>
        <strain evidence="2 3">GL24</strain>
    </source>
</reference>
<evidence type="ECO:0000313" key="2">
    <source>
        <dbReference type="EMBL" id="KAG1524836.1"/>
    </source>
</evidence>
<evidence type="ECO:0000313" key="3">
    <source>
        <dbReference type="Proteomes" id="UP000740926"/>
    </source>
</evidence>
<dbReference type="AlphaFoldDB" id="A0A9P6XML8"/>
<dbReference type="Proteomes" id="UP000740926">
    <property type="component" value="Unassembled WGS sequence"/>
</dbReference>